<proteinExistence type="predicted"/>
<name>A0A941I442_9BURK</name>
<dbReference type="PANTHER" id="PTHR43130">
    <property type="entry name" value="ARAC-FAMILY TRANSCRIPTIONAL REGULATOR"/>
    <property type="match status" value="1"/>
</dbReference>
<dbReference type="EMBL" id="JAGSPM010000012">
    <property type="protein sequence ID" value="MBR7748132.1"/>
    <property type="molecule type" value="Genomic_DNA"/>
</dbReference>
<evidence type="ECO:0000313" key="2">
    <source>
        <dbReference type="EMBL" id="MBR7748132.1"/>
    </source>
</evidence>
<evidence type="ECO:0000259" key="1">
    <source>
        <dbReference type="Pfam" id="PF01965"/>
    </source>
</evidence>
<dbReference type="PANTHER" id="PTHR43130:SF2">
    <property type="entry name" value="DJ-1_PFPI DOMAIN-CONTAINING PROTEIN"/>
    <property type="match status" value="1"/>
</dbReference>
<dbReference type="AlphaFoldDB" id="A0A941I442"/>
<dbReference type="InterPro" id="IPR029062">
    <property type="entry name" value="Class_I_gatase-like"/>
</dbReference>
<comment type="caution">
    <text evidence="2">The sequence shown here is derived from an EMBL/GenBank/DDBJ whole genome shotgun (WGS) entry which is preliminary data.</text>
</comment>
<protein>
    <submittedName>
        <fullName evidence="2">DJ-1/PfpI family protein</fullName>
    </submittedName>
</protein>
<dbReference type="Proteomes" id="UP000680158">
    <property type="component" value="Unassembled WGS sequence"/>
</dbReference>
<accession>A0A941I442</accession>
<feature type="domain" description="DJ-1/PfpI" evidence="1">
    <location>
        <begin position="64"/>
        <end position="227"/>
    </location>
</feature>
<sequence>MWNYTLKFAYLIQDKPSSCNTNTLRLLMSMLCICCLLLVDTTSLRASELPPFKARDGRTHPVVAVIADNRFTELSDYVIPYSILKQANLGEVYALGMQEGSIQMFPALHIRAQFSAAQFDQMHPTGADYVIVPAVHHSDDPNLIAWIQTQAKKGATIVGICDGVWVLAHAGLLESKKAVGHWYSFDDLKKQFPNTQFIKDKRYLADEKIVTSTGVSASIPVSLALVEAMVGKPKTQALANSLGIPNWDAQHRSADFKLSATHMWTASINWLRFWSHDQFVMPIFKGIDELSLALLADAYSRTYRSTVFSMSKEAITSLRGLQIEPDHMYSTKNASILSMPADLAAGESLDWVLKQIAKRYDERTASFVALQMEYPYRSGATITLSDRSHSVHSTNSNK</sequence>
<dbReference type="Pfam" id="PF01965">
    <property type="entry name" value="DJ-1_PfpI"/>
    <property type="match status" value="1"/>
</dbReference>
<dbReference type="GO" id="GO:0006355">
    <property type="term" value="P:regulation of DNA-templated transcription"/>
    <property type="evidence" value="ECO:0007669"/>
    <property type="project" value="TreeGrafter"/>
</dbReference>
<dbReference type="SUPFAM" id="SSF52317">
    <property type="entry name" value="Class I glutamine amidotransferase-like"/>
    <property type="match status" value="1"/>
</dbReference>
<evidence type="ECO:0000313" key="3">
    <source>
        <dbReference type="Proteomes" id="UP000680158"/>
    </source>
</evidence>
<dbReference type="InterPro" id="IPR052158">
    <property type="entry name" value="INH-QAR"/>
</dbReference>
<gene>
    <name evidence="2" type="ORF">KDM92_16220</name>
</gene>
<reference evidence="2 3" key="1">
    <citation type="submission" date="2021-04" db="EMBL/GenBank/DDBJ databases">
        <title>novel species isolated from subtropical streams in China.</title>
        <authorList>
            <person name="Lu H."/>
        </authorList>
    </citation>
    <scope>NUCLEOTIDE SEQUENCE [LARGE SCALE GENOMIC DNA]</scope>
    <source>
        <strain evidence="2 3">BYS107W</strain>
    </source>
</reference>
<dbReference type="InterPro" id="IPR002818">
    <property type="entry name" value="DJ-1/PfpI"/>
</dbReference>
<organism evidence="2 3">
    <name type="scientific">Undibacterium baiyunense</name>
    <dbReference type="NCBI Taxonomy" id="2828731"/>
    <lineage>
        <taxon>Bacteria</taxon>
        <taxon>Pseudomonadati</taxon>
        <taxon>Pseudomonadota</taxon>
        <taxon>Betaproteobacteria</taxon>
        <taxon>Burkholderiales</taxon>
        <taxon>Oxalobacteraceae</taxon>
        <taxon>Undibacterium</taxon>
    </lineage>
</organism>
<dbReference type="Gene3D" id="3.40.50.880">
    <property type="match status" value="1"/>
</dbReference>
<keyword evidence="3" id="KW-1185">Reference proteome</keyword>